<proteinExistence type="predicted"/>
<protein>
    <recommendedName>
        <fullName evidence="1">non-specific serine/threonine protein kinase</fullName>
        <ecNumber evidence="1">2.7.11.1</ecNumber>
    </recommendedName>
</protein>
<reference evidence="6 7" key="1">
    <citation type="journal article" date="2024" name="Front Chem Biol">
        <title>Unveiling the potential of Daldinia eschscholtzii MFLUCC 19-0629 through bioactivity and bioinformatics studies for enhanced sustainable agriculture production.</title>
        <authorList>
            <person name="Brooks S."/>
            <person name="Weaver J.A."/>
            <person name="Klomchit A."/>
            <person name="Alharthi S.A."/>
            <person name="Onlamun T."/>
            <person name="Nurani R."/>
            <person name="Vong T.K."/>
            <person name="Alberti F."/>
            <person name="Greco C."/>
        </authorList>
    </citation>
    <scope>NUCLEOTIDE SEQUENCE [LARGE SCALE GENOMIC DNA]</scope>
    <source>
        <strain evidence="6">MFLUCC 19-0629</strain>
    </source>
</reference>
<accession>A0AAX6MTQ1</accession>
<dbReference type="Proteomes" id="UP001369815">
    <property type="component" value="Unassembled WGS sequence"/>
</dbReference>
<keyword evidence="7" id="KW-1185">Reference proteome</keyword>
<organism evidence="6 7">
    <name type="scientific">Daldinia eschscholtzii</name>
    <dbReference type="NCBI Taxonomy" id="292717"/>
    <lineage>
        <taxon>Eukaryota</taxon>
        <taxon>Fungi</taxon>
        <taxon>Dikarya</taxon>
        <taxon>Ascomycota</taxon>
        <taxon>Pezizomycotina</taxon>
        <taxon>Sordariomycetes</taxon>
        <taxon>Xylariomycetidae</taxon>
        <taxon>Xylariales</taxon>
        <taxon>Hypoxylaceae</taxon>
        <taxon>Daldinia</taxon>
    </lineage>
</organism>
<dbReference type="PANTHER" id="PTHR38248:SF2">
    <property type="entry name" value="FUNK1 11"/>
    <property type="match status" value="1"/>
</dbReference>
<dbReference type="InterPro" id="IPR040976">
    <property type="entry name" value="Pkinase_fungal"/>
</dbReference>
<comment type="catalytic activity">
    <reaction evidence="2">
        <text>L-threonyl-[protein] + ATP = O-phospho-L-threonyl-[protein] + ADP + H(+)</text>
        <dbReference type="Rhea" id="RHEA:46608"/>
        <dbReference type="Rhea" id="RHEA-COMP:11060"/>
        <dbReference type="Rhea" id="RHEA-COMP:11605"/>
        <dbReference type="ChEBI" id="CHEBI:15378"/>
        <dbReference type="ChEBI" id="CHEBI:30013"/>
        <dbReference type="ChEBI" id="CHEBI:30616"/>
        <dbReference type="ChEBI" id="CHEBI:61977"/>
        <dbReference type="ChEBI" id="CHEBI:456216"/>
        <dbReference type="EC" id="2.7.11.1"/>
    </reaction>
</comment>
<evidence type="ECO:0000256" key="2">
    <source>
        <dbReference type="ARBA" id="ARBA00047899"/>
    </source>
</evidence>
<dbReference type="PANTHER" id="PTHR38248">
    <property type="entry name" value="FUNK1 6"/>
    <property type="match status" value="1"/>
</dbReference>
<dbReference type="EC" id="2.7.11.1" evidence="1"/>
<evidence type="ECO:0000256" key="4">
    <source>
        <dbReference type="SAM" id="MobiDB-lite"/>
    </source>
</evidence>
<feature type="domain" description="Fungal-type protein kinase" evidence="5">
    <location>
        <begin position="274"/>
        <end position="668"/>
    </location>
</feature>
<dbReference type="AlphaFoldDB" id="A0AAX6MTQ1"/>
<dbReference type="Gene3D" id="1.10.510.10">
    <property type="entry name" value="Transferase(Phosphotransferase) domain 1"/>
    <property type="match status" value="1"/>
</dbReference>
<gene>
    <name evidence="6" type="ORF">Daesc_003542</name>
</gene>
<dbReference type="InterPro" id="IPR008266">
    <property type="entry name" value="Tyr_kinase_AS"/>
</dbReference>
<evidence type="ECO:0000256" key="3">
    <source>
        <dbReference type="ARBA" id="ARBA00048679"/>
    </source>
</evidence>
<evidence type="ECO:0000259" key="5">
    <source>
        <dbReference type="Pfam" id="PF17667"/>
    </source>
</evidence>
<dbReference type="SUPFAM" id="SSF56112">
    <property type="entry name" value="Protein kinase-like (PK-like)"/>
    <property type="match status" value="1"/>
</dbReference>
<dbReference type="EMBL" id="JBANMG010000003">
    <property type="protein sequence ID" value="KAK6955896.1"/>
    <property type="molecule type" value="Genomic_DNA"/>
</dbReference>
<dbReference type="InterPro" id="IPR011009">
    <property type="entry name" value="Kinase-like_dom_sf"/>
</dbReference>
<evidence type="ECO:0000256" key="1">
    <source>
        <dbReference type="ARBA" id="ARBA00012513"/>
    </source>
</evidence>
<evidence type="ECO:0000313" key="6">
    <source>
        <dbReference type="EMBL" id="KAK6955896.1"/>
    </source>
</evidence>
<dbReference type="Pfam" id="PF17667">
    <property type="entry name" value="Pkinase_fungal"/>
    <property type="match status" value="1"/>
</dbReference>
<comment type="catalytic activity">
    <reaction evidence="3">
        <text>L-seryl-[protein] + ATP = O-phospho-L-seryl-[protein] + ADP + H(+)</text>
        <dbReference type="Rhea" id="RHEA:17989"/>
        <dbReference type="Rhea" id="RHEA-COMP:9863"/>
        <dbReference type="Rhea" id="RHEA-COMP:11604"/>
        <dbReference type="ChEBI" id="CHEBI:15378"/>
        <dbReference type="ChEBI" id="CHEBI:29999"/>
        <dbReference type="ChEBI" id="CHEBI:30616"/>
        <dbReference type="ChEBI" id="CHEBI:83421"/>
        <dbReference type="ChEBI" id="CHEBI:456216"/>
        <dbReference type="EC" id="2.7.11.1"/>
    </reaction>
</comment>
<feature type="region of interest" description="Disordered" evidence="4">
    <location>
        <begin position="493"/>
        <end position="524"/>
    </location>
</feature>
<feature type="compositionally biased region" description="Polar residues" evidence="4">
    <location>
        <begin position="493"/>
        <end position="519"/>
    </location>
</feature>
<name>A0AAX6MTQ1_9PEZI</name>
<comment type="caution">
    <text evidence="6">The sequence shown here is derived from an EMBL/GenBank/DDBJ whole genome shotgun (WGS) entry which is preliminary data.</text>
</comment>
<evidence type="ECO:0000313" key="7">
    <source>
        <dbReference type="Proteomes" id="UP001369815"/>
    </source>
</evidence>
<dbReference type="GO" id="GO:0004674">
    <property type="term" value="F:protein serine/threonine kinase activity"/>
    <property type="evidence" value="ECO:0007669"/>
    <property type="project" value="UniProtKB-EC"/>
</dbReference>
<sequence>MADQSEVIKNNPIGSGLDTFLTSFSSLCKSKDTCCSEEALDHLGNKDVQELVFILLVTLQNLPAARLLPSRTRGTLWGDLLRLGLSLDSGDIDFGRFKPLLRVIIAKEPDEKIWAQVYHVVTESTPPRPIISHLKQTPLYRNMGSPVNSSELRIDTDDVLREDLGPMYVDVPGFYDAFFGRIPGLESASIAIFEKCRMGPNPLFREGWTGWPKDVNEASVLSWLETIIKQLMQWAQNDRQTPERGLWTKSNKSLDGSTAKRKMDVAILSYSAVLTDWSQILIPGELRSNAEEDRHTGAWFDIGKYVREVFFTQDTRRFVLAFTLCESLMRVWEFDRLGGIASAQFDINKDGLQFVSTILGFLWMDEKSLGFDPTFVPLNGGRYIDIVRNGTPERIVIDEVMTRMPCIAGRASTCWKAHPEEDPSTTLVIKDSWQYPERDVEGELLREVTEKGVCNVARYYHHETVYVNNNVDDVKHGIRNGLDITKASNYSAQSLNTPRISQNSQDNTASQKRSSSQTGAYLPLSKRPRLESSVKVDLLHPSPLSNRIRRRVIVRDYGRNISEASSRVALLAALEGCIEGHKSLHEAGILHRDISINNLLINEDNNNLSWPGFLIDLDLAIKEQREGASGPKGMTGTRAFMAIGVLRGRQHSFEHDLESFFWVLFWICIHYNGPKEKRVVCEFDEWNVIGTSELATLKRGTIADETDFIDILTQNFTPYYESLVPWVNRLRRVLFDKQGADSALYSRMQEVLREAQKDERVSSNAASG</sequence>
<dbReference type="PROSITE" id="PS00109">
    <property type="entry name" value="PROTEIN_KINASE_TYR"/>
    <property type="match status" value="1"/>
</dbReference>